<evidence type="ECO:0000313" key="3">
    <source>
        <dbReference type="EMBL" id="KAH3735981.1"/>
    </source>
</evidence>
<dbReference type="PANTHER" id="PTHR12496:SF9">
    <property type="entry name" value="METHYLTRANSFERASE-LIKE PROTEIN 25-RELATED"/>
    <property type="match status" value="1"/>
</dbReference>
<comment type="caution">
    <text evidence="3">The sequence shown here is derived from an EMBL/GenBank/DDBJ whole genome shotgun (WGS) entry which is preliminary data.</text>
</comment>
<evidence type="ECO:0000256" key="1">
    <source>
        <dbReference type="SAM" id="MobiDB-lite"/>
    </source>
</evidence>
<dbReference type="Pfam" id="PF13679">
    <property type="entry name" value="Methyltransf_32"/>
    <property type="match status" value="1"/>
</dbReference>
<dbReference type="AlphaFoldDB" id="A0A9D4D165"/>
<feature type="domain" description="Methyltransferase" evidence="2">
    <location>
        <begin position="220"/>
        <end position="463"/>
    </location>
</feature>
<dbReference type="EMBL" id="JAIWYP010000011">
    <property type="protein sequence ID" value="KAH3735981.1"/>
    <property type="molecule type" value="Genomic_DNA"/>
</dbReference>
<reference evidence="3" key="2">
    <citation type="submission" date="2020-11" db="EMBL/GenBank/DDBJ databases">
        <authorList>
            <person name="McCartney M.A."/>
            <person name="Auch B."/>
            <person name="Kono T."/>
            <person name="Mallez S."/>
            <person name="Becker A."/>
            <person name="Gohl D.M."/>
            <person name="Silverstein K.A.T."/>
            <person name="Koren S."/>
            <person name="Bechman K.B."/>
            <person name="Herman A."/>
            <person name="Abrahante J.E."/>
            <person name="Garbe J."/>
        </authorList>
    </citation>
    <scope>NUCLEOTIDE SEQUENCE</scope>
    <source>
        <strain evidence="3">Duluth1</strain>
        <tissue evidence="3">Whole animal</tissue>
    </source>
</reference>
<dbReference type="PANTHER" id="PTHR12496">
    <property type="entry name" value="CGI-41 METHYLTRANSFERASE"/>
    <property type="match status" value="1"/>
</dbReference>
<dbReference type="InterPro" id="IPR052220">
    <property type="entry name" value="METTL25"/>
</dbReference>
<evidence type="ECO:0000313" key="4">
    <source>
        <dbReference type="Proteomes" id="UP000828390"/>
    </source>
</evidence>
<dbReference type="InterPro" id="IPR025714">
    <property type="entry name" value="Methyltranfer_dom"/>
</dbReference>
<dbReference type="OrthoDB" id="10258156at2759"/>
<feature type="region of interest" description="Disordered" evidence="1">
    <location>
        <begin position="81"/>
        <end position="113"/>
    </location>
</feature>
<sequence length="652" mass="72061">MKLERSSVENSLQKILTFLLPNLPVANAHASEFITTDQWQMLSPGIQHELLRMTDEQLRRLPLDAHTAYYCCGGIDNKAGDDDDNDHVRSSSSDCYGARTDDGGHDVNDGGDGGTGELNIANIAHHMEELRLDVGNGGTDNISNLDTVKTHSNKEDPNIEETTAETKYSISELSFLSDLFSCVQGCSIEGSGLCVTVQEFIQGIGHSDHSQFIGAFMNSKKSHEVEVMCSICAALHEHTGCDLVLDFGSGKGYLGNQLVLQHSIPVIGVDARSVNTTGAERRKLILSKQWEGLERNFKIAASGRPKLTNKEKKKLKASITDKACTNNGNATLNESKEARFVPCTKFIDKNTDFMEIVNECFLEIVDNKLLYVTESSGPMNNGRQQPPESDGAPNICNNLSHENCVNHLENGKLTTENSHVKILLTGLHTCGNLASASLELFVHSPVFTSLCNVGCCYHKLQEQFRTRKVVDNEHENIKAPPVDPGFPMSQFLKQRGISLGNTALNLAAQSVHRVAESSEPMQGSKFYPRALLEVLVSDLCPGFDLSRSSHRKRLQKAKSDYDYVRAACNELGLSDMISDDHIHMYLKKYSDARHKMAAFVQLKTTLAPCIEAVVILDRVCYLLEQEAIREVHIVKMFDPLISPRCYGIIAMK</sequence>
<name>A0A9D4D165_DREPO</name>
<accession>A0A9D4D165</accession>
<organism evidence="3 4">
    <name type="scientific">Dreissena polymorpha</name>
    <name type="common">Zebra mussel</name>
    <name type="synonym">Mytilus polymorpha</name>
    <dbReference type="NCBI Taxonomy" id="45954"/>
    <lineage>
        <taxon>Eukaryota</taxon>
        <taxon>Metazoa</taxon>
        <taxon>Spiralia</taxon>
        <taxon>Lophotrochozoa</taxon>
        <taxon>Mollusca</taxon>
        <taxon>Bivalvia</taxon>
        <taxon>Autobranchia</taxon>
        <taxon>Heteroconchia</taxon>
        <taxon>Euheterodonta</taxon>
        <taxon>Imparidentia</taxon>
        <taxon>Neoheterodontei</taxon>
        <taxon>Myida</taxon>
        <taxon>Dreissenoidea</taxon>
        <taxon>Dreissenidae</taxon>
        <taxon>Dreissena</taxon>
    </lineage>
</organism>
<dbReference type="Proteomes" id="UP000828390">
    <property type="component" value="Unassembled WGS sequence"/>
</dbReference>
<evidence type="ECO:0000259" key="2">
    <source>
        <dbReference type="Pfam" id="PF13679"/>
    </source>
</evidence>
<gene>
    <name evidence="3" type="ORF">DPMN_042542</name>
</gene>
<proteinExistence type="predicted"/>
<protein>
    <recommendedName>
        <fullName evidence="2">Methyltransferase domain-containing protein</fullName>
    </recommendedName>
</protein>
<reference evidence="3" key="1">
    <citation type="journal article" date="2019" name="bioRxiv">
        <title>The Genome of the Zebra Mussel, Dreissena polymorpha: A Resource for Invasive Species Research.</title>
        <authorList>
            <person name="McCartney M.A."/>
            <person name="Auch B."/>
            <person name="Kono T."/>
            <person name="Mallez S."/>
            <person name="Zhang Y."/>
            <person name="Obille A."/>
            <person name="Becker A."/>
            <person name="Abrahante J.E."/>
            <person name="Garbe J."/>
            <person name="Badalamenti J.P."/>
            <person name="Herman A."/>
            <person name="Mangelson H."/>
            <person name="Liachko I."/>
            <person name="Sullivan S."/>
            <person name="Sone E.D."/>
            <person name="Koren S."/>
            <person name="Silverstein K.A.T."/>
            <person name="Beckman K.B."/>
            <person name="Gohl D.M."/>
        </authorList>
    </citation>
    <scope>NUCLEOTIDE SEQUENCE</scope>
    <source>
        <strain evidence="3">Duluth1</strain>
        <tissue evidence="3">Whole animal</tissue>
    </source>
</reference>
<feature type="compositionally biased region" description="Basic and acidic residues" evidence="1">
    <location>
        <begin position="99"/>
        <end position="108"/>
    </location>
</feature>
<keyword evidence="4" id="KW-1185">Reference proteome</keyword>